<sequence length="459" mass="49543">MAITKVHARSVYDSRGNPTVEVDVVTETGLHRAIVPSGASTGSSPSLPLHTVLDAIHNRETTGQHEACELRDDDKSKWGGKGVGKAVENVNTIIGPALIKEGIDVKDQSKVDSFLNGLDGTDNKTKLGANAILGVSLAIAKAGAAEKGVPLYAHISDLAGTKKPYVLPVPFMNVLNGGSHAGGRLAFQEFMIVPSDAPTFSEAMRQGAEVYQKLKSLAKKKYGQSAGNVGDEGGVAPDIQTADEALELITDAIEQAGYTGKMNIAMDVASSEFYKTEAKKYDLDFKNPDSDPEKWITYEQLAAMYSDLCKKYPIVSIEDPFAEDDWEAWSYFYKTQDIQIVGDDLTVTNPLRIKKAIELKACNALLLKVNQIGTLTESIQAAKDSYADGWGVMVSHRSGETEDVTIADIVVGIRSGEIKTGAPCRSERLAKLNQILRIEEELGDQAIYAGANFRKSVNL</sequence>
<name>A0A5C6GDG3_METRR</name>
<dbReference type="GO" id="GO:0000287">
    <property type="term" value="F:magnesium ion binding"/>
    <property type="evidence" value="ECO:0007669"/>
    <property type="project" value="InterPro"/>
</dbReference>
<feature type="domain" description="Enolase C-terminal TIM barrel" evidence="14">
    <location>
        <begin position="164"/>
        <end position="456"/>
    </location>
</feature>
<evidence type="ECO:0000256" key="5">
    <source>
        <dbReference type="ARBA" id="ARBA00022842"/>
    </source>
</evidence>
<dbReference type="GO" id="GO:0000015">
    <property type="term" value="C:phosphopyruvate hydratase complex"/>
    <property type="evidence" value="ECO:0007669"/>
    <property type="project" value="InterPro"/>
</dbReference>
<evidence type="ECO:0000256" key="4">
    <source>
        <dbReference type="ARBA" id="ARBA00017068"/>
    </source>
</evidence>
<keyword evidence="13" id="KW-0479">Metal-binding</keyword>
<gene>
    <name evidence="16" type="ORF">ED733_004996</name>
</gene>
<comment type="pathway">
    <text evidence="1">Carbohydrate degradation; glycolysis; pyruvate from D-glyceraldehyde 3-phosphate: step 4/5.</text>
</comment>
<evidence type="ECO:0000256" key="13">
    <source>
        <dbReference type="PIRSR" id="PIRSR001400-3"/>
    </source>
</evidence>
<evidence type="ECO:0000256" key="10">
    <source>
        <dbReference type="ARBA" id="ARBA00048333"/>
    </source>
</evidence>
<dbReference type="Gene3D" id="3.20.20.120">
    <property type="entry name" value="Enolase-like C-terminal domain"/>
    <property type="match status" value="1"/>
</dbReference>
<protein>
    <recommendedName>
        <fullName evidence="4">Enolase</fullName>
        <ecNumber evidence="3">4.2.1.11</ecNumber>
    </recommendedName>
    <alternativeName>
        <fullName evidence="8">2-phospho-D-glycerate hydro-lyase</fullName>
    </alternativeName>
    <alternativeName>
        <fullName evidence="9">2-phosphoglycerate dehydratase</fullName>
    </alternativeName>
</protein>
<feature type="binding site" evidence="12">
    <location>
        <position position="189"/>
    </location>
    <ligand>
        <name>substrate</name>
    </ligand>
</feature>
<dbReference type="PIRSF" id="PIRSF001400">
    <property type="entry name" value="Enolase"/>
    <property type="match status" value="1"/>
</dbReference>
<dbReference type="SMART" id="SM01192">
    <property type="entry name" value="Enolase_C"/>
    <property type="match status" value="1"/>
</dbReference>
<keyword evidence="5 13" id="KW-0460">Magnesium</keyword>
<organism evidence="16 17">
    <name type="scientific">Metarhizium rileyi (strain RCEF 4871)</name>
    <name type="common">Nomuraea rileyi</name>
    <dbReference type="NCBI Taxonomy" id="1649241"/>
    <lineage>
        <taxon>Eukaryota</taxon>
        <taxon>Fungi</taxon>
        <taxon>Dikarya</taxon>
        <taxon>Ascomycota</taxon>
        <taxon>Pezizomycotina</taxon>
        <taxon>Sordariomycetes</taxon>
        <taxon>Hypocreomycetidae</taxon>
        <taxon>Hypocreales</taxon>
        <taxon>Clavicipitaceae</taxon>
        <taxon>Metarhizium</taxon>
    </lineage>
</organism>
<dbReference type="Gene3D" id="3.30.390.10">
    <property type="entry name" value="Enolase-like, N-terminal domain"/>
    <property type="match status" value="1"/>
</dbReference>
<evidence type="ECO:0000256" key="9">
    <source>
        <dbReference type="ARBA" id="ARBA00032132"/>
    </source>
</evidence>
<dbReference type="SUPFAM" id="SSF51604">
    <property type="entry name" value="Enolase C-terminal domain-like"/>
    <property type="match status" value="1"/>
</dbReference>
<feature type="binding site" evidence="12">
    <location>
        <position position="419"/>
    </location>
    <ligand>
        <name>substrate</name>
    </ligand>
</feature>
<evidence type="ECO:0000256" key="11">
    <source>
        <dbReference type="PIRSR" id="PIRSR001400-1"/>
    </source>
</evidence>
<evidence type="ECO:0000256" key="1">
    <source>
        <dbReference type="ARBA" id="ARBA00005031"/>
    </source>
</evidence>
<evidence type="ECO:0000259" key="15">
    <source>
        <dbReference type="SMART" id="SM01193"/>
    </source>
</evidence>
<feature type="binding site" evidence="12">
    <location>
        <position position="180"/>
    </location>
    <ligand>
        <name>substrate</name>
    </ligand>
</feature>
<dbReference type="EMBL" id="SBHS01000007">
    <property type="protein sequence ID" value="TWU75469.1"/>
    <property type="molecule type" value="Genomic_DNA"/>
</dbReference>
<feature type="active site" description="Proton donor" evidence="11">
    <location>
        <position position="232"/>
    </location>
</feature>
<dbReference type="PANTHER" id="PTHR11902">
    <property type="entry name" value="ENOLASE"/>
    <property type="match status" value="1"/>
</dbReference>
<dbReference type="PRINTS" id="PR00148">
    <property type="entry name" value="ENOLASE"/>
</dbReference>
<evidence type="ECO:0000256" key="2">
    <source>
        <dbReference type="ARBA" id="ARBA00009604"/>
    </source>
</evidence>
<dbReference type="NCBIfam" id="TIGR01060">
    <property type="entry name" value="eno"/>
    <property type="match status" value="1"/>
</dbReference>
<dbReference type="Pfam" id="PF03952">
    <property type="entry name" value="Enolase_N"/>
    <property type="match status" value="2"/>
</dbReference>
<dbReference type="Pfam" id="PF00113">
    <property type="entry name" value="Enolase_C"/>
    <property type="match status" value="1"/>
</dbReference>
<dbReference type="InterPro" id="IPR020810">
    <property type="entry name" value="Enolase_C"/>
</dbReference>
<dbReference type="SUPFAM" id="SSF54826">
    <property type="entry name" value="Enolase N-terminal domain-like"/>
    <property type="match status" value="1"/>
</dbReference>
<feature type="binding site" evidence="13">
    <location>
        <position position="343"/>
    </location>
    <ligand>
        <name>Mg(2+)</name>
        <dbReference type="ChEBI" id="CHEBI:18420"/>
    </ligand>
</feature>
<dbReference type="GO" id="GO:0004634">
    <property type="term" value="F:phosphopyruvate hydratase activity"/>
    <property type="evidence" value="ECO:0007669"/>
    <property type="project" value="UniProtKB-EC"/>
</dbReference>
<evidence type="ECO:0000313" key="16">
    <source>
        <dbReference type="EMBL" id="TWU75469.1"/>
    </source>
</evidence>
<proteinExistence type="inferred from homology"/>
<comment type="caution">
    <text evidence="16">The sequence shown here is derived from an EMBL/GenBank/DDBJ whole genome shotgun (WGS) entry which is preliminary data.</text>
</comment>
<dbReference type="AlphaFoldDB" id="A0A5C6GDG3"/>
<dbReference type="EC" id="4.2.1.11" evidence="3"/>
<evidence type="ECO:0000256" key="12">
    <source>
        <dbReference type="PIRSR" id="PIRSR001400-2"/>
    </source>
</evidence>
<comment type="similarity">
    <text evidence="2">Belongs to the enolase family.</text>
</comment>
<dbReference type="Proteomes" id="UP000317257">
    <property type="component" value="Unassembled WGS sequence"/>
</dbReference>
<feature type="active site" description="Proton acceptor" evidence="11">
    <location>
        <position position="368"/>
    </location>
</feature>
<evidence type="ECO:0000313" key="17">
    <source>
        <dbReference type="Proteomes" id="UP000317257"/>
    </source>
</evidence>
<dbReference type="CDD" id="cd03313">
    <property type="entry name" value="enolase"/>
    <property type="match status" value="1"/>
</dbReference>
<evidence type="ECO:0000259" key="14">
    <source>
        <dbReference type="SMART" id="SM01192"/>
    </source>
</evidence>
<keyword evidence="6" id="KW-0324">Glycolysis</keyword>
<feature type="binding site" evidence="13">
    <location>
        <position position="318"/>
    </location>
    <ligand>
        <name>Mg(2+)</name>
        <dbReference type="ChEBI" id="CHEBI:18420"/>
    </ligand>
</feature>
<feature type="binding site" evidence="13">
    <location>
        <position position="267"/>
    </location>
    <ligand>
        <name>Mg(2+)</name>
        <dbReference type="ChEBI" id="CHEBI:18420"/>
    </ligand>
</feature>
<evidence type="ECO:0000256" key="6">
    <source>
        <dbReference type="ARBA" id="ARBA00023152"/>
    </source>
</evidence>
<dbReference type="SFLD" id="SFLDG00178">
    <property type="entry name" value="enolase"/>
    <property type="match status" value="1"/>
</dbReference>
<dbReference type="UniPathway" id="UPA00109">
    <property type="reaction ID" value="UER00187"/>
</dbReference>
<dbReference type="HAMAP" id="MF_00318">
    <property type="entry name" value="Enolase"/>
    <property type="match status" value="1"/>
</dbReference>
<dbReference type="SMART" id="SM01193">
    <property type="entry name" value="Enolase_N"/>
    <property type="match status" value="1"/>
</dbReference>
<feature type="binding site" evidence="12">
    <location>
        <position position="318"/>
    </location>
    <ligand>
        <name>substrate</name>
    </ligand>
</feature>
<evidence type="ECO:0000256" key="7">
    <source>
        <dbReference type="ARBA" id="ARBA00023239"/>
    </source>
</evidence>
<dbReference type="SFLD" id="SFLDS00001">
    <property type="entry name" value="Enolase"/>
    <property type="match status" value="1"/>
</dbReference>
<dbReference type="FunFam" id="3.20.20.120:FF:000002">
    <property type="entry name" value="Enolase 1"/>
    <property type="match status" value="1"/>
</dbReference>
<dbReference type="InterPro" id="IPR020809">
    <property type="entry name" value="Enolase_CS"/>
</dbReference>
<dbReference type="PANTHER" id="PTHR11902:SF1">
    <property type="entry name" value="ENOLASE"/>
    <property type="match status" value="1"/>
</dbReference>
<reference evidence="17" key="1">
    <citation type="submission" date="2018-12" db="EMBL/GenBank/DDBJ databases">
        <title>The complete genome of Metarhizium rileyi, a key fungal pathogen of Lepidoptera.</title>
        <authorList>
            <person name="Binneck E."/>
            <person name="Lastra C.C.L."/>
            <person name="Sosa-Gomez D.R."/>
        </authorList>
    </citation>
    <scope>NUCLEOTIDE SEQUENCE [LARGE SCALE GENOMIC DNA]</scope>
    <source>
        <strain evidence="17">Cep018-CH2</strain>
    </source>
</reference>
<comment type="cofactor">
    <cofactor evidence="13">
        <name>Mg(2+)</name>
        <dbReference type="ChEBI" id="CHEBI:18420"/>
    </cofactor>
    <text evidence="13">Mg(2+) is required for catalysis and for stabilizing the dimer.</text>
</comment>
<feature type="binding site" evidence="12">
    <location>
        <begin position="395"/>
        <end position="398"/>
    </location>
    <ligand>
        <name>substrate</name>
    </ligand>
</feature>
<evidence type="ECO:0000256" key="8">
    <source>
        <dbReference type="ARBA" id="ARBA00031125"/>
    </source>
</evidence>
<feature type="domain" description="Enolase N-terminal" evidence="15">
    <location>
        <begin position="3"/>
        <end position="155"/>
    </location>
</feature>
<dbReference type="InterPro" id="IPR000941">
    <property type="entry name" value="Enolase"/>
</dbReference>
<dbReference type="InterPro" id="IPR036849">
    <property type="entry name" value="Enolase-like_C_sf"/>
</dbReference>
<dbReference type="PROSITE" id="PS00164">
    <property type="entry name" value="ENOLASE"/>
    <property type="match status" value="1"/>
</dbReference>
<dbReference type="InterPro" id="IPR020811">
    <property type="entry name" value="Enolase_N"/>
</dbReference>
<dbReference type="GO" id="GO:0006096">
    <property type="term" value="P:glycolytic process"/>
    <property type="evidence" value="ECO:0007669"/>
    <property type="project" value="UniProtKB-UniPathway"/>
</dbReference>
<feature type="binding site" evidence="12">
    <location>
        <position position="343"/>
    </location>
    <ligand>
        <name>substrate</name>
    </ligand>
</feature>
<evidence type="ECO:0000256" key="3">
    <source>
        <dbReference type="ARBA" id="ARBA00012058"/>
    </source>
</evidence>
<accession>A0A5C6GDG3</accession>
<keyword evidence="7" id="KW-0456">Lyase</keyword>
<dbReference type="InterPro" id="IPR029017">
    <property type="entry name" value="Enolase-like_N"/>
</dbReference>
<comment type="catalytic activity">
    <reaction evidence="10">
        <text>(2R)-2-phosphoglycerate = phosphoenolpyruvate + H2O</text>
        <dbReference type="Rhea" id="RHEA:10164"/>
        <dbReference type="ChEBI" id="CHEBI:15377"/>
        <dbReference type="ChEBI" id="CHEBI:58289"/>
        <dbReference type="ChEBI" id="CHEBI:58702"/>
        <dbReference type="EC" id="4.2.1.11"/>
    </reaction>
</comment>